<keyword evidence="9" id="KW-0739">Sodium transport</keyword>
<proteinExistence type="inferred from homology"/>
<accession>A0A6P8Z4R6</accession>
<feature type="transmembrane region" description="Helical" evidence="12">
    <location>
        <begin position="432"/>
        <end position="449"/>
    </location>
</feature>
<evidence type="ECO:0000256" key="8">
    <source>
        <dbReference type="ARBA" id="ARBA00023136"/>
    </source>
</evidence>
<dbReference type="GO" id="GO:0015293">
    <property type="term" value="F:symporter activity"/>
    <property type="evidence" value="ECO:0007669"/>
    <property type="project" value="UniProtKB-KW"/>
</dbReference>
<evidence type="ECO:0000256" key="9">
    <source>
        <dbReference type="ARBA" id="ARBA00023201"/>
    </source>
</evidence>
<dbReference type="GeneID" id="117649137"/>
<comment type="similarity">
    <text evidence="2">Belongs to the major facilitator superfamily. Sodium/anion cotransporter family.</text>
</comment>
<keyword evidence="14" id="KW-1185">Reference proteome</keyword>
<evidence type="ECO:0000256" key="1">
    <source>
        <dbReference type="ARBA" id="ARBA00004141"/>
    </source>
</evidence>
<dbReference type="Gene3D" id="1.20.1250.20">
    <property type="entry name" value="MFS general substrate transporter like domains"/>
    <property type="match status" value="2"/>
</dbReference>
<feature type="transmembrane region" description="Helical" evidence="12">
    <location>
        <begin position="392"/>
        <end position="412"/>
    </location>
</feature>
<dbReference type="PANTHER" id="PTHR11662">
    <property type="entry name" value="SOLUTE CARRIER FAMILY 17"/>
    <property type="match status" value="1"/>
</dbReference>
<organism evidence="15">
    <name type="scientific">Thrips palmi</name>
    <name type="common">Melon thrips</name>
    <dbReference type="NCBI Taxonomy" id="161013"/>
    <lineage>
        <taxon>Eukaryota</taxon>
        <taxon>Metazoa</taxon>
        <taxon>Ecdysozoa</taxon>
        <taxon>Arthropoda</taxon>
        <taxon>Hexapoda</taxon>
        <taxon>Insecta</taxon>
        <taxon>Pterygota</taxon>
        <taxon>Neoptera</taxon>
        <taxon>Paraneoptera</taxon>
        <taxon>Thysanoptera</taxon>
        <taxon>Terebrantia</taxon>
        <taxon>Thripoidea</taxon>
        <taxon>Thripidae</taxon>
        <taxon>Thrips</taxon>
    </lineage>
</organism>
<feature type="transmembrane region" description="Helical" evidence="12">
    <location>
        <begin position="358"/>
        <end position="380"/>
    </location>
</feature>
<dbReference type="CDD" id="cd17318">
    <property type="entry name" value="MFS_SLC17"/>
    <property type="match status" value="1"/>
</dbReference>
<dbReference type="InterPro" id="IPR036259">
    <property type="entry name" value="MFS_trans_sf"/>
</dbReference>
<keyword evidence="5" id="KW-0769">Symport</keyword>
<dbReference type="InterPro" id="IPR020846">
    <property type="entry name" value="MFS_dom"/>
</dbReference>
<reference evidence="15" key="1">
    <citation type="submission" date="2025-08" db="UniProtKB">
        <authorList>
            <consortium name="RefSeq"/>
        </authorList>
    </citation>
    <scope>IDENTIFICATION</scope>
    <source>
        <tissue evidence="15">Total insect</tissue>
    </source>
</reference>
<dbReference type="GO" id="GO:0006814">
    <property type="term" value="P:sodium ion transport"/>
    <property type="evidence" value="ECO:0007669"/>
    <property type="project" value="UniProtKB-KW"/>
</dbReference>
<dbReference type="OrthoDB" id="2985014at2759"/>
<comment type="function">
    <text evidence="10">May be an inorganic phosphate cotransporter.</text>
</comment>
<dbReference type="FunCoup" id="A0A6P8Z4R6">
    <property type="interactions" value="2"/>
</dbReference>
<evidence type="ECO:0000256" key="4">
    <source>
        <dbReference type="ARBA" id="ARBA00022692"/>
    </source>
</evidence>
<dbReference type="AlphaFoldDB" id="A0A6P8Z4R6"/>
<evidence type="ECO:0000256" key="5">
    <source>
        <dbReference type="ARBA" id="ARBA00022847"/>
    </source>
</evidence>
<dbReference type="Pfam" id="PF07690">
    <property type="entry name" value="MFS_1"/>
    <property type="match status" value="1"/>
</dbReference>
<name>A0A6P8Z4R6_THRPL</name>
<sequence length="473" mass="51201">MSHPSGKTVRRPTVKSYGFGWRHLQLFLVFLAIALGYVLRSNLSVCIVEMTNPNATEFTTYDWSSEERHVVLSSFFWGYVVTQVPSGYLTARLGPKWLMLAGVSGPAALSAVTPLVADWGGWQLLTASRVLQGLLQGAIFPATHAMLSRWSPPGERSGHTALTYNGMSVGTVVGMASSGLLAATPGLGWPSAFWLPGLLGLAWAVVWVVVAANAPASSRHVSREEREYIEESFGDTSSKEEHLAVPWRAIMTSVPMWALIVVHSGHNWGHWMLLTEMPDYMKAVQRFNIQANGLYSALPYLCLIGTSLLVAWLSQVINTRRLLSLQMSRKIFQSAAHWGAGTAMLVLALVDVDQATAVALLCVAVAVEAGTLAGFLCNLIDLSPNFSGAMMGVSGGAGALVAVVAPLIVGAITGEEDSLSHEEVTTRWNTVFILTACIYYIGNLVWVFFSSFEVQPWNNVASKTEVEPVQNNS</sequence>
<evidence type="ECO:0000256" key="12">
    <source>
        <dbReference type="SAM" id="Phobius"/>
    </source>
</evidence>
<evidence type="ECO:0000256" key="7">
    <source>
        <dbReference type="ARBA" id="ARBA00023053"/>
    </source>
</evidence>
<feature type="domain" description="Major facilitator superfamily (MFS) profile" evidence="13">
    <location>
        <begin position="29"/>
        <end position="454"/>
    </location>
</feature>
<protein>
    <recommendedName>
        <fullName evidence="11">Putative inorganic phosphate cotransporter</fullName>
    </recommendedName>
</protein>
<dbReference type="GO" id="GO:0016020">
    <property type="term" value="C:membrane"/>
    <property type="evidence" value="ECO:0007669"/>
    <property type="project" value="UniProtKB-SubCell"/>
</dbReference>
<dbReference type="InterPro" id="IPR050382">
    <property type="entry name" value="MFS_Na/Anion_cotransporter"/>
</dbReference>
<dbReference type="KEGG" id="tpal:117649137"/>
<keyword evidence="3" id="KW-0813">Transport</keyword>
<keyword evidence="4 12" id="KW-0812">Transmembrane</keyword>
<dbReference type="InParanoid" id="A0A6P8Z4R6"/>
<evidence type="ECO:0000259" key="13">
    <source>
        <dbReference type="PROSITE" id="PS50850"/>
    </source>
</evidence>
<dbReference type="FunFam" id="1.20.1250.20:FF:000003">
    <property type="entry name" value="Solute carrier family 17 member 3"/>
    <property type="match status" value="1"/>
</dbReference>
<evidence type="ECO:0000256" key="2">
    <source>
        <dbReference type="ARBA" id="ARBA00008586"/>
    </source>
</evidence>
<gene>
    <name evidence="15" type="primary">LOC117649137</name>
</gene>
<dbReference type="GO" id="GO:0006820">
    <property type="term" value="P:monoatomic anion transport"/>
    <property type="evidence" value="ECO:0007669"/>
    <property type="project" value="TreeGrafter"/>
</dbReference>
<evidence type="ECO:0000256" key="10">
    <source>
        <dbReference type="ARBA" id="ARBA00054632"/>
    </source>
</evidence>
<feature type="transmembrane region" description="Helical" evidence="12">
    <location>
        <begin position="294"/>
        <end position="314"/>
    </location>
</feature>
<dbReference type="SUPFAM" id="SSF103473">
    <property type="entry name" value="MFS general substrate transporter"/>
    <property type="match status" value="1"/>
</dbReference>
<feature type="transmembrane region" description="Helical" evidence="12">
    <location>
        <begin position="21"/>
        <end position="39"/>
    </location>
</feature>
<dbReference type="Proteomes" id="UP000515158">
    <property type="component" value="Unplaced"/>
</dbReference>
<dbReference type="RefSeq" id="XP_034247493.1">
    <property type="nucleotide sequence ID" value="XM_034391602.1"/>
</dbReference>
<keyword evidence="6 12" id="KW-1133">Transmembrane helix</keyword>
<evidence type="ECO:0000313" key="14">
    <source>
        <dbReference type="Proteomes" id="UP000515158"/>
    </source>
</evidence>
<keyword evidence="9" id="KW-0406">Ion transport</keyword>
<keyword evidence="7" id="KW-0915">Sodium</keyword>
<comment type="subcellular location">
    <subcellularLocation>
        <location evidence="1">Membrane</location>
        <topology evidence="1">Multi-pass membrane protein</topology>
    </subcellularLocation>
</comment>
<dbReference type="PROSITE" id="PS50850">
    <property type="entry name" value="MFS"/>
    <property type="match status" value="1"/>
</dbReference>
<feature type="transmembrane region" description="Helical" evidence="12">
    <location>
        <begin position="193"/>
        <end position="216"/>
    </location>
</feature>
<feature type="transmembrane region" description="Helical" evidence="12">
    <location>
        <begin position="335"/>
        <end position="352"/>
    </location>
</feature>
<dbReference type="FunFam" id="1.20.1250.20:FF:000144">
    <property type="entry name" value="Picot, isoform B"/>
    <property type="match status" value="1"/>
</dbReference>
<keyword evidence="8 12" id="KW-0472">Membrane</keyword>
<evidence type="ECO:0000313" key="15">
    <source>
        <dbReference type="RefSeq" id="XP_034247493.1"/>
    </source>
</evidence>
<evidence type="ECO:0000256" key="11">
    <source>
        <dbReference type="ARBA" id="ARBA00068450"/>
    </source>
</evidence>
<dbReference type="InterPro" id="IPR011701">
    <property type="entry name" value="MFS"/>
</dbReference>
<feature type="transmembrane region" description="Helical" evidence="12">
    <location>
        <begin position="162"/>
        <end position="181"/>
    </location>
</feature>
<evidence type="ECO:0000256" key="3">
    <source>
        <dbReference type="ARBA" id="ARBA00022448"/>
    </source>
</evidence>
<evidence type="ECO:0000256" key="6">
    <source>
        <dbReference type="ARBA" id="ARBA00022989"/>
    </source>
</evidence>
<dbReference type="PANTHER" id="PTHR11662:SF280">
    <property type="entry name" value="FI21844P1-RELATED"/>
    <property type="match status" value="1"/>
</dbReference>